<reference evidence="1" key="2">
    <citation type="submission" date="2020-09" db="EMBL/GenBank/DDBJ databases">
        <authorList>
            <person name="Sun Q."/>
            <person name="Ohkuma M."/>
        </authorList>
    </citation>
    <scope>NUCLEOTIDE SEQUENCE</scope>
    <source>
        <strain evidence="1">JCM 17251</strain>
    </source>
</reference>
<organism evidence="1 2">
    <name type="scientific">Oceanobacillus indicireducens</name>
    <dbReference type="NCBI Taxonomy" id="1004261"/>
    <lineage>
        <taxon>Bacteria</taxon>
        <taxon>Bacillati</taxon>
        <taxon>Bacillota</taxon>
        <taxon>Bacilli</taxon>
        <taxon>Bacillales</taxon>
        <taxon>Bacillaceae</taxon>
        <taxon>Oceanobacillus</taxon>
    </lineage>
</organism>
<sequence>MTFGEMKQLTDHFNQIKGASQKLKNKRLKQLIKDIEGNFVTYGPNQNIFAAGLVCAAFEELEVR</sequence>
<name>A0A918D4F9_9BACI</name>
<accession>A0A918D4F9</accession>
<evidence type="ECO:0000313" key="2">
    <source>
        <dbReference type="Proteomes" id="UP000624041"/>
    </source>
</evidence>
<evidence type="ECO:0000313" key="1">
    <source>
        <dbReference type="EMBL" id="GGN66325.1"/>
    </source>
</evidence>
<dbReference type="Proteomes" id="UP000624041">
    <property type="component" value="Unassembled WGS sequence"/>
</dbReference>
<dbReference type="RefSeq" id="WP_188859402.1">
    <property type="nucleotide sequence ID" value="NZ_BMOS01000045.1"/>
</dbReference>
<gene>
    <name evidence="1" type="ORF">GCM10007971_36160</name>
</gene>
<keyword evidence="2" id="KW-1185">Reference proteome</keyword>
<dbReference type="AlphaFoldDB" id="A0A918D4F9"/>
<comment type="caution">
    <text evidence="1">The sequence shown here is derived from an EMBL/GenBank/DDBJ whole genome shotgun (WGS) entry which is preliminary data.</text>
</comment>
<reference evidence="1" key="1">
    <citation type="journal article" date="2014" name="Int. J. Syst. Evol. Microbiol.">
        <title>Complete genome sequence of Corynebacterium casei LMG S-19264T (=DSM 44701T), isolated from a smear-ripened cheese.</title>
        <authorList>
            <consortium name="US DOE Joint Genome Institute (JGI-PGF)"/>
            <person name="Walter F."/>
            <person name="Albersmeier A."/>
            <person name="Kalinowski J."/>
            <person name="Ruckert C."/>
        </authorList>
    </citation>
    <scope>NUCLEOTIDE SEQUENCE</scope>
    <source>
        <strain evidence="1">JCM 17251</strain>
    </source>
</reference>
<protein>
    <submittedName>
        <fullName evidence="1">Uncharacterized protein</fullName>
    </submittedName>
</protein>
<dbReference type="EMBL" id="BMOS01000045">
    <property type="protein sequence ID" value="GGN66325.1"/>
    <property type="molecule type" value="Genomic_DNA"/>
</dbReference>
<proteinExistence type="predicted"/>